<keyword evidence="1" id="KW-1188">Viral release from host cell</keyword>
<name>A0A2H4P9Z8_9CAUD</name>
<evidence type="ECO:0000313" key="6">
    <source>
        <dbReference type="Proteomes" id="UP000241392"/>
    </source>
</evidence>
<reference evidence="6" key="1">
    <citation type="submission" date="2017-10" db="EMBL/GenBank/DDBJ databases">
        <authorList>
            <person name="Banno H."/>
            <person name="Chua N.-H."/>
        </authorList>
    </citation>
    <scope>NUCLEOTIDE SEQUENCE [LARGE SCALE GENOMIC DNA]</scope>
</reference>
<keyword evidence="6" id="KW-1185">Reference proteome</keyword>
<dbReference type="InterPro" id="IPR006427">
    <property type="entry name" value="Portal_HK97"/>
</dbReference>
<protein>
    <submittedName>
        <fullName evidence="5">Portal protein</fullName>
    </submittedName>
</protein>
<keyword evidence="2" id="KW-1160">Virus entry into host cell</keyword>
<sequence length="467" mass="50960">MGVMDWLRPWRASDPGSTAVTSWPVLDYLYDLTEGKTSEDLWREQPHLRTVIGFLVRNVAQLGLAAYKVKGDGSRTRITTGPLALWLAKPNPDQTLYEFLANIVGDLSLYDNVYVTVIPVERDGVKTVETRTLRPIWVQAVAGIGPYGVKSYVVKYPEDPTPVTLPAGSVIHIHGWNPVDERVGVPPIKALKANLAEQIHAVAFRDQLWQRGGRVGSFLTRPADAPEWEPAARTKFKREFSSAWSGDSGSKAGGVPLLEDGMELKRVGFAAREEQFVEATKLSLTQVAAAFYINPTMVGILDNANYSNVREFRRMLYGETLGPILEQISQRLNAFLLPHMDIPADGKTVLTFDTESRTNGTFEEQMTVAGTAVGGPVVTPNEFRARIGLPPLEGGDELNKPLNNANNGGDPEQVPAGPDPASDTPPDDEPDPPEAEPPADDAPASDNDKGGQPLDIRALEEYANHGH</sequence>
<keyword evidence="1" id="KW-0118">Viral capsid assembly</keyword>
<feature type="compositionally biased region" description="Basic and acidic residues" evidence="4">
    <location>
        <begin position="457"/>
        <end position="467"/>
    </location>
</feature>
<keyword evidence="2" id="KW-1171">Viral genome ejection through host cell envelope</keyword>
<evidence type="ECO:0000313" key="5">
    <source>
        <dbReference type="EMBL" id="ATW59063.1"/>
    </source>
</evidence>
<dbReference type="NCBIfam" id="TIGR01537">
    <property type="entry name" value="portal_HK97"/>
    <property type="match status" value="1"/>
</dbReference>
<dbReference type="Proteomes" id="UP000241392">
    <property type="component" value="Segment"/>
</dbReference>
<dbReference type="EMBL" id="MG198784">
    <property type="protein sequence ID" value="ATW59063.1"/>
    <property type="molecule type" value="Genomic_DNA"/>
</dbReference>
<dbReference type="OrthoDB" id="3659at10239"/>
<evidence type="ECO:0000256" key="3">
    <source>
        <dbReference type="ARBA" id="ARBA00023219"/>
    </source>
</evidence>
<feature type="compositionally biased region" description="Low complexity" evidence="4">
    <location>
        <begin position="415"/>
        <end position="424"/>
    </location>
</feature>
<feature type="compositionally biased region" description="Acidic residues" evidence="4">
    <location>
        <begin position="425"/>
        <end position="439"/>
    </location>
</feature>
<keyword evidence="2" id="KW-1162">Viral penetration into host cytoplasm</keyword>
<keyword evidence="3" id="KW-0231">Viral genome packaging</keyword>
<evidence type="ECO:0000256" key="4">
    <source>
        <dbReference type="SAM" id="MobiDB-lite"/>
    </source>
</evidence>
<evidence type="ECO:0000256" key="1">
    <source>
        <dbReference type="ARBA" id="ARBA00022950"/>
    </source>
</evidence>
<accession>A0A2H4P9Z8</accession>
<evidence type="ECO:0000256" key="2">
    <source>
        <dbReference type="ARBA" id="ARBA00023009"/>
    </source>
</evidence>
<gene>
    <name evidence="5" type="ORF">PHIRE_GUSTAV_3</name>
</gene>
<dbReference type="Pfam" id="PF04860">
    <property type="entry name" value="Phage_portal"/>
    <property type="match status" value="1"/>
</dbReference>
<dbReference type="InterPro" id="IPR006944">
    <property type="entry name" value="Phage/GTA_portal"/>
</dbReference>
<proteinExistence type="predicted"/>
<organism evidence="5 6">
    <name type="scientific">Gordonia phage Gustav</name>
    <dbReference type="NCBI Taxonomy" id="2047872"/>
    <lineage>
        <taxon>Viruses</taxon>
        <taxon>Duplodnaviria</taxon>
        <taxon>Heunggongvirae</taxon>
        <taxon>Uroviricota</taxon>
        <taxon>Caudoviricetes</taxon>
        <taxon>Gustavvirus</taxon>
        <taxon>Gustavvirus gustav</taxon>
    </lineage>
</organism>
<feature type="region of interest" description="Disordered" evidence="4">
    <location>
        <begin position="388"/>
        <end position="467"/>
    </location>
</feature>